<dbReference type="KEGG" id="mpau:ZMTM_13220"/>
<keyword evidence="6 12" id="KW-0456">Lyase</keyword>
<evidence type="ECO:0000256" key="3">
    <source>
        <dbReference type="ARBA" id="ARBA00011738"/>
    </source>
</evidence>
<dbReference type="PANTHER" id="PTHR42743:SF2">
    <property type="entry name" value="AMINODEOXYCHORISMATE LYASE"/>
    <property type="match status" value="1"/>
</dbReference>
<organism evidence="12 13">
    <name type="scientific">Methyloradius palustris</name>
    <dbReference type="NCBI Taxonomy" id="2778876"/>
    <lineage>
        <taxon>Bacteria</taxon>
        <taxon>Pseudomonadati</taxon>
        <taxon>Pseudomonadota</taxon>
        <taxon>Betaproteobacteria</taxon>
        <taxon>Nitrosomonadales</taxon>
        <taxon>Methylophilaceae</taxon>
        <taxon>Methyloradius</taxon>
    </lineage>
</organism>
<dbReference type="InterPro" id="IPR001544">
    <property type="entry name" value="Aminotrans_IV"/>
</dbReference>
<evidence type="ECO:0000256" key="9">
    <source>
        <dbReference type="ARBA" id="ARBA00049529"/>
    </source>
</evidence>
<dbReference type="SUPFAM" id="SSF56752">
    <property type="entry name" value="D-aminoacid aminotransferase-like PLP-dependent enzymes"/>
    <property type="match status" value="1"/>
</dbReference>
<proteinExistence type="inferred from homology"/>
<dbReference type="InterPro" id="IPR017824">
    <property type="entry name" value="Aminodeoxychorismate_lyase_IV"/>
</dbReference>
<name>A0A8D5K0T4_9PROT</name>
<gene>
    <name evidence="12" type="primary">pabC</name>
    <name evidence="12" type="ORF">ZMTM_13220</name>
</gene>
<dbReference type="GO" id="GO:0008153">
    <property type="term" value="P:4-aminobenzoate biosynthetic process"/>
    <property type="evidence" value="ECO:0007669"/>
    <property type="project" value="TreeGrafter"/>
</dbReference>
<dbReference type="Proteomes" id="UP000826722">
    <property type="component" value="Chromosome"/>
</dbReference>
<dbReference type="RefSeq" id="WP_221763190.1">
    <property type="nucleotide sequence ID" value="NZ_AP024110.1"/>
</dbReference>
<dbReference type="NCBIfam" id="TIGR03461">
    <property type="entry name" value="pabC_Proteo"/>
    <property type="match status" value="1"/>
</dbReference>
<evidence type="ECO:0000256" key="10">
    <source>
        <dbReference type="RuleBase" id="RU004106"/>
    </source>
</evidence>
<accession>A0A8D5K0T4</accession>
<dbReference type="PROSITE" id="PS00770">
    <property type="entry name" value="AA_TRANSFER_CLASS_4"/>
    <property type="match status" value="1"/>
</dbReference>
<dbReference type="Pfam" id="PF01063">
    <property type="entry name" value="Aminotran_4"/>
    <property type="match status" value="1"/>
</dbReference>
<dbReference type="PANTHER" id="PTHR42743">
    <property type="entry name" value="AMINO-ACID AMINOTRANSFERASE"/>
    <property type="match status" value="1"/>
</dbReference>
<dbReference type="InterPro" id="IPR018300">
    <property type="entry name" value="Aminotrans_IV_CS"/>
</dbReference>
<comment type="cofactor">
    <cofactor evidence="1 11">
        <name>pyridoxal 5'-phosphate</name>
        <dbReference type="ChEBI" id="CHEBI:597326"/>
    </cofactor>
</comment>
<keyword evidence="13" id="KW-1185">Reference proteome</keyword>
<evidence type="ECO:0000256" key="5">
    <source>
        <dbReference type="ARBA" id="ARBA00022909"/>
    </source>
</evidence>
<reference evidence="12" key="1">
    <citation type="journal article" date="2021" name="Arch. Microbiol.">
        <title>Methyloradius palustris gen. nov., sp. nov., a methanol-oxidizing bacterium isolated from snow.</title>
        <authorList>
            <person name="Miyadera T."/>
            <person name="Kojima H."/>
            <person name="Fukui M."/>
        </authorList>
    </citation>
    <scope>NUCLEOTIDE SEQUENCE</scope>
    <source>
        <strain evidence="12">Zm11</strain>
    </source>
</reference>
<evidence type="ECO:0000256" key="6">
    <source>
        <dbReference type="ARBA" id="ARBA00023239"/>
    </source>
</evidence>
<dbReference type="GO" id="GO:0008696">
    <property type="term" value="F:4-amino-4-deoxychorismate lyase activity"/>
    <property type="evidence" value="ECO:0007669"/>
    <property type="project" value="UniProtKB-EC"/>
</dbReference>
<evidence type="ECO:0000256" key="2">
    <source>
        <dbReference type="ARBA" id="ARBA00009320"/>
    </source>
</evidence>
<dbReference type="Gene3D" id="3.20.10.10">
    <property type="entry name" value="D-amino Acid Aminotransferase, subunit A, domain 2"/>
    <property type="match status" value="1"/>
</dbReference>
<dbReference type="Gene3D" id="3.30.470.10">
    <property type="match status" value="1"/>
</dbReference>
<evidence type="ECO:0000256" key="11">
    <source>
        <dbReference type="RuleBase" id="RU004516"/>
    </source>
</evidence>
<keyword evidence="4 11" id="KW-0663">Pyridoxal phosphate</keyword>
<sequence>MTASQTNKSKHVLINGQQDESLSPFDRGFSYGDGVFRTLPVIKGHPDSWLDHYKKLMSDCHVLGIVCPSAEILLSDIEKLIQASSSEQSKKQTPSKETPSFVIKIIITRGESERGYAMPALAQPSRVLICSDFPTYPESSFVEGVKLHLCNLRLSHQPLLAGIKHLNRLENVIARAEWQDSNIIDGVLLDANNMVIECTSSNIFARFGTQLHTPDLSNCGVAGLTRQRILELAGDLSLQRSVSNISLSHLMQADEIIICNSLFGAWQVREFNHQHWPQLPLANQLRTLLKSPHAHH</sequence>
<dbReference type="EMBL" id="AP024110">
    <property type="protein sequence ID" value="BCM25063.1"/>
    <property type="molecule type" value="Genomic_DNA"/>
</dbReference>
<comment type="pathway">
    <text evidence="7">Cofactor biosynthesis; tetrahydrofolate biosynthesis; 4-aminobenzoate from chorismate: step 2/2.</text>
</comment>
<dbReference type="InterPro" id="IPR036038">
    <property type="entry name" value="Aminotransferase-like"/>
</dbReference>
<dbReference type="GO" id="GO:0005829">
    <property type="term" value="C:cytosol"/>
    <property type="evidence" value="ECO:0007669"/>
    <property type="project" value="TreeGrafter"/>
</dbReference>
<dbReference type="InterPro" id="IPR050571">
    <property type="entry name" value="Class-IV_PLP-Dep_Aminotrnsfr"/>
</dbReference>
<evidence type="ECO:0000256" key="8">
    <source>
        <dbReference type="ARBA" id="ARBA00035676"/>
    </source>
</evidence>
<dbReference type="NCBIfam" id="NF004761">
    <property type="entry name" value="PRK06092.1"/>
    <property type="match status" value="1"/>
</dbReference>
<evidence type="ECO:0000256" key="4">
    <source>
        <dbReference type="ARBA" id="ARBA00022898"/>
    </source>
</evidence>
<keyword evidence="5" id="KW-0289">Folate biosynthesis</keyword>
<evidence type="ECO:0000313" key="12">
    <source>
        <dbReference type="EMBL" id="BCM25063.1"/>
    </source>
</evidence>
<dbReference type="GO" id="GO:0030170">
    <property type="term" value="F:pyridoxal phosphate binding"/>
    <property type="evidence" value="ECO:0007669"/>
    <property type="project" value="InterPro"/>
</dbReference>
<comment type="similarity">
    <text evidence="2 10">Belongs to the class-IV pyridoxal-phosphate-dependent aminotransferase family.</text>
</comment>
<dbReference type="InterPro" id="IPR043131">
    <property type="entry name" value="BCAT-like_N"/>
</dbReference>
<dbReference type="GO" id="GO:0046656">
    <property type="term" value="P:folic acid biosynthetic process"/>
    <property type="evidence" value="ECO:0007669"/>
    <property type="project" value="UniProtKB-KW"/>
</dbReference>
<dbReference type="AlphaFoldDB" id="A0A8D5K0T4"/>
<evidence type="ECO:0000313" key="13">
    <source>
        <dbReference type="Proteomes" id="UP000826722"/>
    </source>
</evidence>
<dbReference type="CDD" id="cd01559">
    <property type="entry name" value="ADCL_like"/>
    <property type="match status" value="1"/>
</dbReference>
<comment type="catalytic activity">
    <reaction evidence="9">
        <text>4-amino-4-deoxychorismate = 4-aminobenzoate + pyruvate + H(+)</text>
        <dbReference type="Rhea" id="RHEA:16201"/>
        <dbReference type="ChEBI" id="CHEBI:15361"/>
        <dbReference type="ChEBI" id="CHEBI:15378"/>
        <dbReference type="ChEBI" id="CHEBI:17836"/>
        <dbReference type="ChEBI" id="CHEBI:58406"/>
        <dbReference type="EC" id="4.1.3.38"/>
    </reaction>
</comment>
<dbReference type="InterPro" id="IPR043132">
    <property type="entry name" value="BCAT-like_C"/>
</dbReference>
<comment type="subunit">
    <text evidence="3">Homodimer.</text>
</comment>
<evidence type="ECO:0000256" key="7">
    <source>
        <dbReference type="ARBA" id="ARBA00035633"/>
    </source>
</evidence>
<dbReference type="EC" id="4.1.3.38" evidence="8"/>
<evidence type="ECO:0000256" key="1">
    <source>
        <dbReference type="ARBA" id="ARBA00001933"/>
    </source>
</evidence>
<dbReference type="FunFam" id="3.20.10.10:FF:000002">
    <property type="entry name" value="D-alanine aminotransferase"/>
    <property type="match status" value="1"/>
</dbReference>
<protein>
    <recommendedName>
        <fullName evidence="8">aminodeoxychorismate lyase</fullName>
        <ecNumber evidence="8">4.1.3.38</ecNumber>
    </recommendedName>
</protein>